<proteinExistence type="predicted"/>
<dbReference type="RefSeq" id="WP_085757956.1">
    <property type="nucleotide sequence ID" value="NZ_CP019343.1"/>
</dbReference>
<dbReference type="OrthoDB" id="287782at2"/>
<dbReference type="EMBL" id="CP019343">
    <property type="protein sequence ID" value="ARN73836.1"/>
    <property type="molecule type" value="Genomic_DNA"/>
</dbReference>
<sequence>MIRYLFNKMLLAFQKRYNYDIRYQQEILNNDVGAFLKFMGFQTLSSHAGNMPAGPLFAARLRAIIREDCGPCTQLVVDMALEAKLSRDNVRAIIESDLHQLPEDMALVVEFTDLVLAHKPEAENLRQKIIAIWGHKGLIAIAYGISSYRVYPALKYTLGYGQACQHINVGDITLAPHQPPNQPTTKSVKQGDELC</sequence>
<evidence type="ECO:0008006" key="3">
    <source>
        <dbReference type="Google" id="ProtNLM"/>
    </source>
</evidence>
<evidence type="ECO:0000313" key="1">
    <source>
        <dbReference type="EMBL" id="ARN73836.1"/>
    </source>
</evidence>
<evidence type="ECO:0000313" key="2">
    <source>
        <dbReference type="Proteomes" id="UP000193450"/>
    </source>
</evidence>
<dbReference type="Proteomes" id="UP000193450">
    <property type="component" value="Chromosome"/>
</dbReference>
<dbReference type="AlphaFoldDB" id="A0A1X9N826"/>
<name>A0A1X9N826_9GAMM</name>
<reference evidence="1 2" key="1">
    <citation type="submission" date="2016-11" db="EMBL/GenBank/DDBJ databases">
        <title>Trade-off between light-utilization and light-protection in marine flavobacteria.</title>
        <authorList>
            <person name="Kumagai Y."/>
        </authorList>
    </citation>
    <scope>NUCLEOTIDE SEQUENCE [LARGE SCALE GENOMIC DNA]</scope>
    <source>
        <strain evidence="1 2">NBRC 107125</strain>
    </source>
</reference>
<protein>
    <recommendedName>
        <fullName evidence="3">Carboxymuconolactone decarboxylase-like domain-containing protein</fullName>
    </recommendedName>
</protein>
<dbReference type="STRING" id="716816.BST96_06735"/>
<gene>
    <name evidence="1" type="ORF">BST96_06735</name>
</gene>
<accession>A0A1X9N826</accession>
<organism evidence="1 2">
    <name type="scientific">Oceanicoccus sagamiensis</name>
    <dbReference type="NCBI Taxonomy" id="716816"/>
    <lineage>
        <taxon>Bacteria</taxon>
        <taxon>Pseudomonadati</taxon>
        <taxon>Pseudomonadota</taxon>
        <taxon>Gammaproteobacteria</taxon>
        <taxon>Cellvibrionales</taxon>
        <taxon>Spongiibacteraceae</taxon>
        <taxon>Oceanicoccus</taxon>
    </lineage>
</organism>
<keyword evidence="2" id="KW-1185">Reference proteome</keyword>
<dbReference type="KEGG" id="osg:BST96_06735"/>